<evidence type="ECO:0000313" key="1">
    <source>
        <dbReference type="EMBL" id="QNR25035.1"/>
    </source>
</evidence>
<sequence>MLPPSDYFHRNGFSNAAIIESLNDSERLELEMRLIKMLEGSSDGLIGETMY</sequence>
<name>A0A7H0VH37_9FLAO</name>
<evidence type="ECO:0000313" key="2">
    <source>
        <dbReference type="Proteomes" id="UP000516305"/>
    </source>
</evidence>
<dbReference type="KEGG" id="chyd:H4K34_04090"/>
<dbReference type="AlphaFoldDB" id="A0A7H0VH37"/>
<organism evidence="1 2">
    <name type="scientific">Croceimicrobium hydrocarbonivorans</name>
    <dbReference type="NCBI Taxonomy" id="2761580"/>
    <lineage>
        <taxon>Bacteria</taxon>
        <taxon>Pseudomonadati</taxon>
        <taxon>Bacteroidota</taxon>
        <taxon>Flavobacteriia</taxon>
        <taxon>Flavobacteriales</taxon>
        <taxon>Owenweeksiaceae</taxon>
        <taxon>Croceimicrobium</taxon>
    </lineage>
</organism>
<dbReference type="RefSeq" id="WP_210759560.1">
    <property type="nucleotide sequence ID" value="NZ_CP060139.1"/>
</dbReference>
<accession>A0A7H0VH37</accession>
<keyword evidence="2" id="KW-1185">Reference proteome</keyword>
<dbReference type="EMBL" id="CP060139">
    <property type="protein sequence ID" value="QNR25035.1"/>
    <property type="molecule type" value="Genomic_DNA"/>
</dbReference>
<dbReference type="Proteomes" id="UP000516305">
    <property type="component" value="Chromosome"/>
</dbReference>
<gene>
    <name evidence="1" type="ORF">H4K34_04090</name>
</gene>
<proteinExistence type="predicted"/>
<protein>
    <submittedName>
        <fullName evidence="1">Uncharacterized protein</fullName>
    </submittedName>
</protein>
<reference evidence="1 2" key="1">
    <citation type="submission" date="2020-08" db="EMBL/GenBank/DDBJ databases">
        <title>Croceimicrobium hydrocarbonivorans gen. nov., sp. nov., a novel marine bacterium isolated from a bacterial consortium that degrades polyethylene terephthalate.</title>
        <authorList>
            <person name="Liu R."/>
        </authorList>
    </citation>
    <scope>NUCLEOTIDE SEQUENCE [LARGE SCALE GENOMIC DNA]</scope>
    <source>
        <strain evidence="1 2">A20-9</strain>
    </source>
</reference>